<dbReference type="EMBL" id="LYDR01000093">
    <property type="protein sequence ID" value="ODA31067.1"/>
    <property type="molecule type" value="Genomic_DNA"/>
</dbReference>
<name>A0A1C3ECT6_9PLAN</name>
<reference evidence="1 2" key="1">
    <citation type="submission" date="2016-05" db="EMBL/GenBank/DDBJ databases">
        <title>Genomic and physiological characterization of Planctopirus sp. isolated from fresh water lake.</title>
        <authorList>
            <person name="Subhash Y."/>
            <person name="Ramana C."/>
        </authorList>
    </citation>
    <scope>NUCLEOTIDE SEQUENCE [LARGE SCALE GENOMIC DNA]</scope>
    <source>
        <strain evidence="1 2">JC280</strain>
    </source>
</reference>
<evidence type="ECO:0000313" key="1">
    <source>
        <dbReference type="EMBL" id="ODA31067.1"/>
    </source>
</evidence>
<dbReference type="Proteomes" id="UP000094828">
    <property type="component" value="Unassembled WGS sequence"/>
</dbReference>
<organism evidence="1 2">
    <name type="scientific">Planctopirus hydrillae</name>
    <dbReference type="NCBI Taxonomy" id="1841610"/>
    <lineage>
        <taxon>Bacteria</taxon>
        <taxon>Pseudomonadati</taxon>
        <taxon>Planctomycetota</taxon>
        <taxon>Planctomycetia</taxon>
        <taxon>Planctomycetales</taxon>
        <taxon>Planctomycetaceae</taxon>
        <taxon>Planctopirus</taxon>
    </lineage>
</organism>
<comment type="caution">
    <text evidence="1">The sequence shown here is derived from an EMBL/GenBank/DDBJ whole genome shotgun (WGS) entry which is preliminary data.</text>
</comment>
<dbReference type="RefSeq" id="WP_068848026.1">
    <property type="nucleotide sequence ID" value="NZ_LYDR01000093.1"/>
</dbReference>
<protein>
    <submittedName>
        <fullName evidence="1">Uncharacterized protein</fullName>
    </submittedName>
</protein>
<proteinExistence type="predicted"/>
<accession>A0A1C3ECT6</accession>
<dbReference type="AlphaFoldDB" id="A0A1C3ECT6"/>
<dbReference type="OrthoDB" id="9766398at2"/>
<keyword evidence="2" id="KW-1185">Reference proteome</keyword>
<dbReference type="STRING" id="1841610.A6X21_23035"/>
<evidence type="ECO:0000313" key="2">
    <source>
        <dbReference type="Proteomes" id="UP000094828"/>
    </source>
</evidence>
<gene>
    <name evidence="1" type="ORF">A6X21_23035</name>
</gene>
<sequence length="644" mass="73337">MSRPAESPTPEEISPVFRLSEKTTLFPVIHESGDFSVAIRRFLLHHSFDCLAVPLPPSFAEAVEQAILQLPSVSIVLQRETAIPTVSSWTPPAETRDERDDDEQPEFFTRAASYVPVEPCQPVIAALRAAMEERIPRAFIDLETDHFECHTAVYPDPYSLKHTTPEAFAAAILPAIPPPPGEQAYARIHTMAHRLHELEQRYNSILCICSLTDWPWIRKAYQDRLPPVTDDQVEPVETFAVTPETLHFMMGELPYITGLYERARAELESDENLSIDGVKTMLLATRDEYREDLGSRARKITPKLLKTYFQYVRNLTLIQKHLTPSLYTLISAAQQIAGDLFAVQLADVAQQYGYPPLEGVPPLRMGINKAALPDGTFYGMKTRLPGQTRLWCTLKLTPKPPQLQQQDWQSRWNPFRQCSWPPEDLAIEKFRTHIKDSAIALMGADLARSEKFTTSLKDGLDMRETLRNWHSGELYVRINPPARGNLDCVIMLFDSPADPRTYPWRVTWHAEHHDESTLSLFATDYRASMQGPGIGMATYGGAMFLFPPRPIPDIWRSRHFDHADTLEERLIMAACHYSREKHIAMLSPLPPGLAWKKIAQRYGKKLIHLPLSRFSQETIEKLRVFHVLNGTSVRSYAAHFIRKG</sequence>